<feature type="transmembrane region" description="Helical" evidence="7">
    <location>
        <begin position="705"/>
        <end position="726"/>
    </location>
</feature>
<dbReference type="Proteomes" id="UP001634007">
    <property type="component" value="Unassembled WGS sequence"/>
</dbReference>
<dbReference type="Pfam" id="PF00632">
    <property type="entry name" value="HECT"/>
    <property type="match status" value="1"/>
</dbReference>
<dbReference type="PROSITE" id="PS50237">
    <property type="entry name" value="HECT"/>
    <property type="match status" value="1"/>
</dbReference>
<evidence type="ECO:0000256" key="4">
    <source>
        <dbReference type="ARBA" id="ARBA00022679"/>
    </source>
</evidence>
<evidence type="ECO:0000256" key="5">
    <source>
        <dbReference type="ARBA" id="ARBA00022786"/>
    </source>
</evidence>
<feature type="domain" description="HECT" evidence="9">
    <location>
        <begin position="451"/>
        <end position="690"/>
    </location>
</feature>
<dbReference type="Gene3D" id="3.30.2160.10">
    <property type="entry name" value="Hect, E3 ligase catalytic domain"/>
    <property type="match status" value="1"/>
</dbReference>
<evidence type="ECO:0000259" key="8">
    <source>
        <dbReference type="PROSITE" id="PS50053"/>
    </source>
</evidence>
<dbReference type="Gene3D" id="3.90.1750.10">
    <property type="entry name" value="Hect, E3 ligase catalytic domains"/>
    <property type="match status" value="1"/>
</dbReference>
<dbReference type="PROSITE" id="PS50053">
    <property type="entry name" value="UBIQUITIN_2"/>
    <property type="match status" value="1"/>
</dbReference>
<dbReference type="EC" id="2.3.2.26" evidence="3"/>
<evidence type="ECO:0000313" key="11">
    <source>
        <dbReference type="Proteomes" id="UP001634007"/>
    </source>
</evidence>
<dbReference type="PANTHER" id="PTHR11254:SF424">
    <property type="entry name" value="E3 UBIQUITIN-PROTEIN LIGASE UPL5"/>
    <property type="match status" value="1"/>
</dbReference>
<keyword evidence="11" id="KW-1185">Reference proteome</keyword>
<dbReference type="SMART" id="SM00213">
    <property type="entry name" value="UBQ"/>
    <property type="match status" value="1"/>
</dbReference>
<evidence type="ECO:0000256" key="3">
    <source>
        <dbReference type="ARBA" id="ARBA00012485"/>
    </source>
</evidence>
<comment type="catalytic activity">
    <reaction evidence="1">
        <text>S-ubiquitinyl-[E2 ubiquitin-conjugating enzyme]-L-cysteine + [acceptor protein]-L-lysine = [E2 ubiquitin-conjugating enzyme]-L-cysteine + N(6)-ubiquitinyl-[acceptor protein]-L-lysine.</text>
        <dbReference type="EC" id="2.3.2.26"/>
    </reaction>
</comment>
<comment type="caution">
    <text evidence="6">Lacks conserved residue(s) required for the propagation of feature annotation.</text>
</comment>
<keyword evidence="7" id="KW-0812">Transmembrane</keyword>
<dbReference type="GO" id="GO:0061630">
    <property type="term" value="F:ubiquitin protein ligase activity"/>
    <property type="evidence" value="ECO:0007669"/>
    <property type="project" value="UniProtKB-EC"/>
</dbReference>
<evidence type="ECO:0000259" key="9">
    <source>
        <dbReference type="PROSITE" id="PS50237"/>
    </source>
</evidence>
<accession>A0ABD3KR34</accession>
<evidence type="ECO:0000256" key="2">
    <source>
        <dbReference type="ARBA" id="ARBA00004906"/>
    </source>
</evidence>
<feature type="transmembrane region" description="Helical" evidence="7">
    <location>
        <begin position="741"/>
        <end position="758"/>
    </location>
</feature>
<dbReference type="AlphaFoldDB" id="A0ABD3KR34"/>
<organism evidence="10 11">
    <name type="scientific">Eucalyptus globulus</name>
    <name type="common">Tasmanian blue gum</name>
    <dbReference type="NCBI Taxonomy" id="34317"/>
    <lineage>
        <taxon>Eukaryota</taxon>
        <taxon>Viridiplantae</taxon>
        <taxon>Streptophyta</taxon>
        <taxon>Embryophyta</taxon>
        <taxon>Tracheophyta</taxon>
        <taxon>Spermatophyta</taxon>
        <taxon>Magnoliopsida</taxon>
        <taxon>eudicotyledons</taxon>
        <taxon>Gunneridae</taxon>
        <taxon>Pentapetalae</taxon>
        <taxon>rosids</taxon>
        <taxon>malvids</taxon>
        <taxon>Myrtales</taxon>
        <taxon>Myrtaceae</taxon>
        <taxon>Myrtoideae</taxon>
        <taxon>Eucalypteae</taxon>
        <taxon>Eucalyptus</taxon>
    </lineage>
</organism>
<dbReference type="InterPro" id="IPR000569">
    <property type="entry name" value="HECT_dom"/>
</dbReference>
<dbReference type="Pfam" id="PF00240">
    <property type="entry name" value="ubiquitin"/>
    <property type="match status" value="1"/>
</dbReference>
<dbReference type="PRINTS" id="PR00348">
    <property type="entry name" value="UBIQUITIN"/>
</dbReference>
<comment type="caution">
    <text evidence="10">The sequence shown here is derived from an EMBL/GenBank/DDBJ whole genome shotgun (WGS) entry which is preliminary data.</text>
</comment>
<feature type="domain" description="Ubiquitin-like" evidence="8">
    <location>
        <begin position="18"/>
        <end position="94"/>
    </location>
</feature>
<dbReference type="PANTHER" id="PTHR11254">
    <property type="entry name" value="HECT DOMAIN UBIQUITIN-PROTEIN LIGASE"/>
    <property type="match status" value="1"/>
</dbReference>
<gene>
    <name evidence="10" type="ORF">ACJRO7_017704</name>
</gene>
<evidence type="ECO:0000256" key="6">
    <source>
        <dbReference type="PROSITE-ProRule" id="PRU00104"/>
    </source>
</evidence>
<keyword evidence="4" id="KW-0808">Transferase</keyword>
<evidence type="ECO:0000256" key="1">
    <source>
        <dbReference type="ARBA" id="ARBA00000885"/>
    </source>
</evidence>
<proteinExistence type="predicted"/>
<name>A0ABD3KR34_EUCGL</name>
<comment type="pathway">
    <text evidence="2">Protein modification; protein ubiquitination.</text>
</comment>
<dbReference type="SMART" id="SM00119">
    <property type="entry name" value="HECTc"/>
    <property type="match status" value="1"/>
</dbReference>
<keyword evidence="5 6" id="KW-0833">Ubl conjugation pathway</keyword>
<dbReference type="InterPro" id="IPR019956">
    <property type="entry name" value="Ubiquitin_dom"/>
</dbReference>
<dbReference type="EMBL" id="JBJKBG010000004">
    <property type="protein sequence ID" value="KAL3742265.1"/>
    <property type="molecule type" value="Genomic_DNA"/>
</dbReference>
<protein>
    <recommendedName>
        <fullName evidence="3">HECT-type E3 ubiquitin transferase</fullName>
        <ecNumber evidence="3">2.3.2.26</ecNumber>
    </recommendedName>
</protein>
<dbReference type="InterPro" id="IPR050409">
    <property type="entry name" value="E3_ubiq-protein_ligase"/>
</dbReference>
<dbReference type="InterPro" id="IPR029071">
    <property type="entry name" value="Ubiquitin-like_domsf"/>
</dbReference>
<sequence length="772" mass="88867">MAAANSGDTVRMAFASRLQFFVRMISDGKTLVFQANSSDTVQSVHERIQLITGIPVIEQRLIYKGKQLQCEKSLAECAIQNDAGLHLVGRMQSTVHSQAWRINDDMISLVFRLCKGETVPYALKTIRTRISEYLSMTPKDDGDAATGHLQIFMSSSAPAALVMLYMSPIRGNKEHAEESIRHFLELCIIELPKSLRSRCAPIVLEFCKLLRRIASHDPLYLSCRSSLGLMMEVIKVQWVSEHTKSVKRAISIKEIFPFVKELAGKLSKDMEVSLISAASVGSWSDVNDFTMFLRPLRTVMSGYKGFEHPISLPMENEHHFVLLCKEEVESLYHIFVDMLKKMDKCLSRMEQRLSAKVSGEIYIAHPAWSRYLTILKELNAISKLYLGSEEEFWTILSMRKRALCMLVVRYAKRNDDHRWLLEHKDIMDFESRRHLVMMMFPEVKEDFEEQHEMLIDRSQLLSESFEYIANAEAESLHGGIFMEFKNEEATGPAIFNQQNPLFVACPNDRRRFYPNPASTVAPLHLKYFNFSGRMIGLALMHKVQVGIFLDRVFFLQLGGYSISLEDIRDADPYMYNRCKQILEMDAEFIDSDALGLAFVREVEESGLRRVVELCDGGKGMVVNSKNRNDYVDLLIKHRFVTSISQQVSHFAQGFGDILSDLRLQKLFFQSLELEDIDQMLHGINGYKANDPQIVWFWKIRKIMHLLMHLSFIVILHCLEFTLFVGIRLNGKILSRLRLKDFIHWALAHPLFFLICRLVPQDMKMRGSKAINP</sequence>
<dbReference type="InterPro" id="IPR000626">
    <property type="entry name" value="Ubiquitin-like_dom"/>
</dbReference>
<dbReference type="SUPFAM" id="SSF56204">
    <property type="entry name" value="Hect, E3 ligase catalytic domain"/>
    <property type="match status" value="1"/>
</dbReference>
<keyword evidence="7" id="KW-0472">Membrane</keyword>
<dbReference type="SUPFAM" id="SSF54236">
    <property type="entry name" value="Ubiquitin-like"/>
    <property type="match status" value="1"/>
</dbReference>
<dbReference type="Gene3D" id="3.10.20.90">
    <property type="entry name" value="Phosphatidylinositol 3-kinase Catalytic Subunit, Chain A, domain 1"/>
    <property type="match status" value="1"/>
</dbReference>
<dbReference type="InterPro" id="IPR035983">
    <property type="entry name" value="Hect_E3_ubiquitin_ligase"/>
</dbReference>
<reference evidence="10 11" key="1">
    <citation type="submission" date="2024-11" db="EMBL/GenBank/DDBJ databases">
        <title>Chromosome-level genome assembly of Eucalyptus globulus Labill. provides insights into its genome evolution.</title>
        <authorList>
            <person name="Li X."/>
        </authorList>
    </citation>
    <scope>NUCLEOTIDE SEQUENCE [LARGE SCALE GENOMIC DNA]</scope>
    <source>
        <strain evidence="10">CL2024</strain>
        <tissue evidence="10">Fresh tender leaves</tissue>
    </source>
</reference>
<evidence type="ECO:0000313" key="10">
    <source>
        <dbReference type="EMBL" id="KAL3742265.1"/>
    </source>
</evidence>
<evidence type="ECO:0000256" key="7">
    <source>
        <dbReference type="SAM" id="Phobius"/>
    </source>
</evidence>
<keyword evidence="7" id="KW-1133">Transmembrane helix</keyword>